<dbReference type="InterPro" id="IPR010824">
    <property type="entry name" value="DUF1425"/>
</dbReference>
<keyword evidence="3" id="KW-1185">Reference proteome</keyword>
<feature type="chain" id="PRO_5047119785" description="DUF1425 domain-containing protein" evidence="1">
    <location>
        <begin position="24"/>
        <end position="127"/>
    </location>
</feature>
<dbReference type="Proteomes" id="UP000838672">
    <property type="component" value="Unassembled WGS sequence"/>
</dbReference>
<gene>
    <name evidence="2" type="ORF">VST7929_01672</name>
</gene>
<dbReference type="Pfam" id="PF07233">
    <property type="entry name" value="DUF1425"/>
    <property type="match status" value="1"/>
</dbReference>
<dbReference type="Gene3D" id="2.60.40.3230">
    <property type="match status" value="1"/>
</dbReference>
<accession>A0ABM8ZU00</accession>
<evidence type="ECO:0008006" key="4">
    <source>
        <dbReference type="Google" id="ProtNLM"/>
    </source>
</evidence>
<protein>
    <recommendedName>
        <fullName evidence="4">DUF1425 domain-containing protein</fullName>
    </recommendedName>
</protein>
<organism evidence="2 3">
    <name type="scientific">Vibrio stylophorae</name>
    <dbReference type="NCBI Taxonomy" id="659351"/>
    <lineage>
        <taxon>Bacteria</taxon>
        <taxon>Pseudomonadati</taxon>
        <taxon>Pseudomonadota</taxon>
        <taxon>Gammaproteobacteria</taxon>
        <taxon>Vibrionales</taxon>
        <taxon>Vibrionaceae</taxon>
        <taxon>Vibrio</taxon>
    </lineage>
</organism>
<reference evidence="2" key="1">
    <citation type="submission" date="2021-11" db="EMBL/GenBank/DDBJ databases">
        <authorList>
            <person name="Rodrigo-Torres L."/>
            <person name="Arahal R. D."/>
            <person name="Lucena T."/>
        </authorList>
    </citation>
    <scope>NUCLEOTIDE SEQUENCE</scope>
    <source>
        <strain evidence="2">CECT 7929</strain>
    </source>
</reference>
<feature type="signal peptide" evidence="1">
    <location>
        <begin position="1"/>
        <end position="23"/>
    </location>
</feature>
<evidence type="ECO:0000313" key="3">
    <source>
        <dbReference type="Proteomes" id="UP000838672"/>
    </source>
</evidence>
<evidence type="ECO:0000313" key="2">
    <source>
        <dbReference type="EMBL" id="CAH0533797.1"/>
    </source>
</evidence>
<keyword evidence="1" id="KW-0732">Signal</keyword>
<dbReference type="CDD" id="cd09030">
    <property type="entry name" value="DUF1425"/>
    <property type="match status" value="1"/>
</dbReference>
<dbReference type="PROSITE" id="PS51257">
    <property type="entry name" value="PROKAR_LIPOPROTEIN"/>
    <property type="match status" value="1"/>
</dbReference>
<dbReference type="InterPro" id="IPR038483">
    <property type="entry name" value="YcfL-like_sf"/>
</dbReference>
<sequence length="127" mass="14435">MRYLVLIGALLLTGCMNTTTGVAMDSRAQSVLISNPQLAQTLHLDFAKKVRVNDLLQAQVTIVSDCADTQNLQYRFYWYDENNLEVLPGDSPWRHVVLYGQDTITIQGMAPRADATQYRIYIRPLEQ</sequence>
<comment type="caution">
    <text evidence="2">The sequence shown here is derived from an EMBL/GenBank/DDBJ whole genome shotgun (WGS) entry which is preliminary data.</text>
</comment>
<name>A0ABM8ZU00_9VIBR</name>
<evidence type="ECO:0000256" key="1">
    <source>
        <dbReference type="SAM" id="SignalP"/>
    </source>
</evidence>
<dbReference type="EMBL" id="CAKLDI010000001">
    <property type="protein sequence ID" value="CAH0533797.1"/>
    <property type="molecule type" value="Genomic_DNA"/>
</dbReference>
<dbReference type="RefSeq" id="WP_237466215.1">
    <property type="nucleotide sequence ID" value="NZ_CAKLDI010000001.1"/>
</dbReference>
<proteinExistence type="predicted"/>